<reference evidence="1" key="1">
    <citation type="submission" date="2023-04" db="EMBL/GenBank/DDBJ databases">
        <title>Draft Genome sequencing of Naganishia species isolated from polar environments using Oxford Nanopore Technology.</title>
        <authorList>
            <person name="Leo P."/>
            <person name="Venkateswaran K."/>
        </authorList>
    </citation>
    <scope>NUCLEOTIDE SEQUENCE</scope>
    <source>
        <strain evidence="1">MNA-CCFEE 5423</strain>
    </source>
</reference>
<organism evidence="1 2">
    <name type="scientific">Naganishia friedmannii</name>
    <dbReference type="NCBI Taxonomy" id="89922"/>
    <lineage>
        <taxon>Eukaryota</taxon>
        <taxon>Fungi</taxon>
        <taxon>Dikarya</taxon>
        <taxon>Basidiomycota</taxon>
        <taxon>Agaricomycotina</taxon>
        <taxon>Tremellomycetes</taxon>
        <taxon>Filobasidiales</taxon>
        <taxon>Filobasidiaceae</taxon>
        <taxon>Naganishia</taxon>
    </lineage>
</organism>
<evidence type="ECO:0000313" key="1">
    <source>
        <dbReference type="EMBL" id="KAJ9095600.1"/>
    </source>
</evidence>
<evidence type="ECO:0000313" key="2">
    <source>
        <dbReference type="Proteomes" id="UP001227268"/>
    </source>
</evidence>
<gene>
    <name evidence="1" type="ORF">QFC21_005471</name>
</gene>
<name>A0ACC2V908_9TREE</name>
<comment type="caution">
    <text evidence="1">The sequence shown here is derived from an EMBL/GenBank/DDBJ whole genome shotgun (WGS) entry which is preliminary data.</text>
</comment>
<keyword evidence="2" id="KW-1185">Reference proteome</keyword>
<accession>A0ACC2V908</accession>
<proteinExistence type="predicted"/>
<sequence length="1172" mass="129293">MQSIVIQPLLVDPFLQRDLLDFGSPATHETAQENNKVYISCAVGYSNNLYLGSSDGQILWYTLDSSSRSTASSSNFHTKSSAFVLRNKHVLSGRKPVDKILLAPKVGKAIILSDATLSFLALPTLESLTVNPILPIRNVSHVTLDDQEIAWKAGEEEMVVSGAGVRGLDIGMCTVKRKAIGLYRLGAKLTFLRDVPVPETPTQAVRSNATLCISDRSKYCIVDLLGSHLLEILPISQASPDAPANVNPAIAVLPGEPEFLFASFTGEESGSMGVFVNKDGDPVRGTMSWNSHPRAIVIEGDSVIALCRDNSLRIHSISDITSGIDEPPQQLGLGTNTTEQSLDSHAILSGISINPYGLTVPNPKRDRLIQPILRKLLSGTIREGAAEDENAVQEEEVNSPSSDEARRWNDASMFSPSATSESTVMTTANQGILHKMPGFSPSVTVNETVVWTRDTVYVLASDSWVVRADDMLNESTLDAPEKAAKMVEEERKKVKRGEVDGDRAGHTAELRFMYARLAYKRLQAALFDDAGSLFHKSKIDPRFVISLFPSIPQAQELAIWQGLVPSLDEIGTIDAIVNKKISEIYGMEVGSDSESPPAEIKQISDQLHDHAKRMLSDYLRKTRHSRRKSSTSGNSGSSGKDTSRDQSVDQAIDTCLCKLLAEQNESEELLGVLQSNHDCLLEELEHFIDTEAQPGLLARILTMIGKHTRVLEVVTSMVDKDIQSSEIPEPTKTVESILRQTNDVTLIRKYGLWLAKRDPETALQVLTGQRMVASVKFDDRALLSDLQNINQEAANKYLEYAVVRKRSADKSLHNALLAHYLKECENFLSDDGVLYHFTEIYDEYVATRPGVTYCQYIAETAHDSPAKTLRMKTILFLQGSPFYDVPEAEERLQGIDKLFYEKAIVYGRLGRHEKALQLLAIHMRDSVSAETYCSQGGVVVPPKIARTIGKKMPELEPWVALGEVGRRRKGTIEGEQRENLVMALLKVYMEDGSRAKKQTRDLLNAQAVHLDTIQRRLIFIADKRATKKVIDMIPSDWSVSSMSDFFTRAMKRQLHEKATWRIIRSISAGQNTAIAEEYARTVGRQPPIIEAGPSASPSGYTLPDEGSIAATEYGSMHEKSPPHQSRSESESEDPKIVAGEKIDQIKSEESGTRPAVLDLTGGVADFGNRPSS</sequence>
<dbReference type="Proteomes" id="UP001227268">
    <property type="component" value="Unassembled WGS sequence"/>
</dbReference>
<protein>
    <submittedName>
        <fullName evidence="1">Uncharacterized protein</fullName>
    </submittedName>
</protein>
<dbReference type="EMBL" id="JASBWT010000021">
    <property type="protein sequence ID" value="KAJ9095600.1"/>
    <property type="molecule type" value="Genomic_DNA"/>
</dbReference>